<feature type="transmembrane region" description="Helical" evidence="7">
    <location>
        <begin position="746"/>
        <end position="771"/>
    </location>
</feature>
<accession>A0A7R9YFB8</accession>
<evidence type="ECO:0000256" key="6">
    <source>
        <dbReference type="ARBA" id="ARBA00023136"/>
    </source>
</evidence>
<evidence type="ECO:0000259" key="8">
    <source>
        <dbReference type="Pfam" id="PF02714"/>
    </source>
</evidence>
<evidence type="ECO:0000256" key="4">
    <source>
        <dbReference type="ARBA" id="ARBA00022692"/>
    </source>
</evidence>
<dbReference type="InterPro" id="IPR045122">
    <property type="entry name" value="Csc1-like"/>
</dbReference>
<dbReference type="Pfam" id="PF02714">
    <property type="entry name" value="RSN1_7TM"/>
    <property type="match status" value="1"/>
</dbReference>
<organism evidence="10">
    <name type="scientific">Pinguiococcus pyrenoidosus</name>
    <dbReference type="NCBI Taxonomy" id="172671"/>
    <lineage>
        <taxon>Eukaryota</taxon>
        <taxon>Sar</taxon>
        <taxon>Stramenopiles</taxon>
        <taxon>Ochrophyta</taxon>
        <taxon>Pinguiophyceae</taxon>
        <taxon>Pinguiochrysidales</taxon>
        <taxon>Pinguiochrysidaceae</taxon>
        <taxon>Pinguiococcus</taxon>
    </lineage>
</organism>
<feature type="transmembrane region" description="Helical" evidence="7">
    <location>
        <begin position="895"/>
        <end position="911"/>
    </location>
</feature>
<reference evidence="10" key="1">
    <citation type="submission" date="2021-01" db="EMBL/GenBank/DDBJ databases">
        <authorList>
            <person name="Corre E."/>
            <person name="Pelletier E."/>
            <person name="Niang G."/>
            <person name="Scheremetjew M."/>
            <person name="Finn R."/>
            <person name="Kale V."/>
            <person name="Holt S."/>
            <person name="Cochrane G."/>
            <person name="Meng A."/>
            <person name="Brown T."/>
            <person name="Cohen L."/>
        </authorList>
    </citation>
    <scope>NUCLEOTIDE SEQUENCE</scope>
    <source>
        <strain evidence="10">CCMP2078</strain>
    </source>
</reference>
<dbReference type="Pfam" id="PF13967">
    <property type="entry name" value="RSN1_TM"/>
    <property type="match status" value="1"/>
</dbReference>
<dbReference type="PANTHER" id="PTHR13018">
    <property type="entry name" value="PROBABLE MEMBRANE PROTEIN DUF221-RELATED"/>
    <property type="match status" value="1"/>
</dbReference>
<evidence type="ECO:0000256" key="3">
    <source>
        <dbReference type="ARBA" id="ARBA00022448"/>
    </source>
</evidence>
<feature type="transmembrane region" description="Helical" evidence="7">
    <location>
        <begin position="955"/>
        <end position="971"/>
    </location>
</feature>
<dbReference type="InterPro" id="IPR003864">
    <property type="entry name" value="CSC1/OSCA1-like_7TM"/>
</dbReference>
<keyword evidence="3" id="KW-0813">Transport</keyword>
<feature type="transmembrane region" description="Helical" evidence="7">
    <location>
        <begin position="931"/>
        <end position="949"/>
    </location>
</feature>
<gene>
    <name evidence="10" type="ORF">PPYR1160_LOCUS13881</name>
</gene>
<keyword evidence="4 7" id="KW-0812">Transmembrane</keyword>
<dbReference type="InterPro" id="IPR032880">
    <property type="entry name" value="CSC1/OSCA1-like_N"/>
</dbReference>
<feature type="domain" description="CSC1/OSCA1-like N-terminal transmembrane" evidence="9">
    <location>
        <begin position="23"/>
        <end position="201"/>
    </location>
</feature>
<sequence length="1099" mass="123766">MGVFQDNCEDTTDSTLEPWQNIGWTLLFCVMVAVLLLSVYEVTKRFPALDRAVYSTRLFDTYESRRLHGHALTPPKRGSGPFAWLWATLRVPDDGDDPRCKAEDNRLFQAVGLDAYCFLRFLKMATRQAGFAALLGAIFLLPVYREHGEEFDDGRFLSWTMANIRGAEIRSAESSWWETDADRVLWIPALLSGLFTLHALNQLHKEFLLFSKLQRYFQFNGDPSASKQAVYSILVEGLPPSLRSNGALRTYFNKISDGEVFSVNCCVYSSRVRQAWLSANELKENIEESTMLKRTAGVTETVFPWRKTPVEEATLRAEYHWYGSVYRFFTLLRVFLLTTMETICYCGFCRADESQIVCGVRKAARAQWLQTVLDCLNVIRIGETQKALTIAELGHRITGGDNSGGLLVPDFSTPAEGTELPVPSSPSRTPRKEIVGPLAGEADTATVDEFDGGRVENALEWMELKIERFHRRLIRSLLAWGATQPIENDIAEYDRIRTLSDGGSRDVEMHLSPFHGDGGQSERLTANDMAKSSKNTTPSLSTGSSLGAAACSASLREIADALIYTVQGILRTLRWIARALSHCSPYPTHRGIRPSSTAFITFKTLKAKLKCQQIILDGRLRSRRLTIARKIFPDIEELKNLEREGDTRRVLDSLSLYRTRADDSDPNFIIADMDDMEEIDVEGKEESGEGEGVARSESPVESLKDNYDYFPRLIVQNAPEPRDVLWSNVCINTETARARQFVADCVFIFGAMSLSIPMAAFANAGAVLQALNIDPNCSTEVNAFFYVLLFENLPSTLFVLVLALSPYVFEFSATYFEGLKSIVLVQQKVFTRYFWYQLAYIYVSVISGAIITVVFELLRNPAHVMNILGSSLPTASVFSLKLLFFNMFIVPAFEISRFLAILEYVCVRLYYGFSRGKQAMRRWEGRPNYLYYGYAFASVFISQIIVYAFQIISPLLSVVGFFTFLVTYVVYKHQLLYTYVPLSEGGGVYFWDALKFTISTMVAGQIALVTYLCIKLAYEQALFCCIFPIVTIYYGLRLSAEFEVAAVLPYLGTEQAEAKNKIDCAKFDDTTYLQDHLRDASPIAAEIPSPTVNLDELGM</sequence>
<dbReference type="GO" id="GO:0005227">
    <property type="term" value="F:calcium-activated cation channel activity"/>
    <property type="evidence" value="ECO:0007669"/>
    <property type="project" value="InterPro"/>
</dbReference>
<dbReference type="PANTHER" id="PTHR13018:SF5">
    <property type="entry name" value="RE44586P"/>
    <property type="match status" value="1"/>
</dbReference>
<evidence type="ECO:0000256" key="7">
    <source>
        <dbReference type="SAM" id="Phobius"/>
    </source>
</evidence>
<feature type="domain" description="CSC1/OSCA1-like 7TM region" evidence="8">
    <location>
        <begin position="785"/>
        <end position="1010"/>
    </location>
</feature>
<evidence type="ECO:0000256" key="1">
    <source>
        <dbReference type="ARBA" id="ARBA00004141"/>
    </source>
</evidence>
<evidence type="ECO:0000256" key="2">
    <source>
        <dbReference type="ARBA" id="ARBA00007779"/>
    </source>
</evidence>
<evidence type="ECO:0000256" key="5">
    <source>
        <dbReference type="ARBA" id="ARBA00022989"/>
    </source>
</evidence>
<dbReference type="AlphaFoldDB" id="A0A7R9YFB8"/>
<protein>
    <recommendedName>
        <fullName evidence="11">CSC1/OSCA1-like 7TM region domain-containing protein</fullName>
    </recommendedName>
</protein>
<keyword evidence="5 7" id="KW-1133">Transmembrane helix</keyword>
<evidence type="ECO:0000259" key="9">
    <source>
        <dbReference type="Pfam" id="PF13967"/>
    </source>
</evidence>
<dbReference type="EMBL" id="HBEA01018261">
    <property type="protein sequence ID" value="CAD8264378.1"/>
    <property type="molecule type" value="Transcribed_RNA"/>
</dbReference>
<feature type="transmembrane region" description="Helical" evidence="7">
    <location>
        <begin position="783"/>
        <end position="809"/>
    </location>
</feature>
<feature type="transmembrane region" description="Helical" evidence="7">
    <location>
        <begin position="834"/>
        <end position="855"/>
    </location>
</feature>
<proteinExistence type="inferred from homology"/>
<keyword evidence="6 7" id="KW-0472">Membrane</keyword>
<dbReference type="GO" id="GO:0005886">
    <property type="term" value="C:plasma membrane"/>
    <property type="evidence" value="ECO:0007669"/>
    <property type="project" value="TreeGrafter"/>
</dbReference>
<comment type="similarity">
    <text evidence="2">Belongs to the CSC1 (TC 1.A.17) family.</text>
</comment>
<evidence type="ECO:0000313" key="10">
    <source>
        <dbReference type="EMBL" id="CAD8264378.1"/>
    </source>
</evidence>
<comment type="subcellular location">
    <subcellularLocation>
        <location evidence="1">Membrane</location>
        <topology evidence="1">Multi-pass membrane protein</topology>
    </subcellularLocation>
</comment>
<evidence type="ECO:0008006" key="11">
    <source>
        <dbReference type="Google" id="ProtNLM"/>
    </source>
</evidence>
<name>A0A7R9YFB8_9STRA</name>
<feature type="transmembrane region" description="Helical" evidence="7">
    <location>
        <begin position="22"/>
        <end position="42"/>
    </location>
</feature>